<evidence type="ECO:0000313" key="1">
    <source>
        <dbReference type="EMBL" id="KAJ4353715.1"/>
    </source>
</evidence>
<reference evidence="1" key="1">
    <citation type="submission" date="2022-10" db="EMBL/GenBank/DDBJ databases">
        <title>Tapping the CABI collections for fungal endophytes: first genome assemblies for Collariella, Neodidymelliopsis, Ascochyta clinopodiicola, Didymella pomorum, Didymosphaeria variabile, Neocosmospora piperis and Neocucurbitaria cava.</title>
        <authorList>
            <person name="Hill R."/>
        </authorList>
    </citation>
    <scope>NUCLEOTIDE SEQUENCE</scope>
    <source>
        <strain evidence="1">IMI 356815</strain>
    </source>
</reference>
<protein>
    <recommendedName>
        <fullName evidence="3">Transcription factor domain-containing protein</fullName>
    </recommendedName>
</protein>
<dbReference type="CDD" id="cd12148">
    <property type="entry name" value="fungal_TF_MHR"/>
    <property type="match status" value="1"/>
</dbReference>
<gene>
    <name evidence="1" type="ORF">N0V89_005445</name>
</gene>
<sequence>METNAPVIPSIDYAIFLINAVKFHCGQLVHLFDEEEFNAKLHAFYGNAEPNKLNDSLWYVQFLLIIAFGRTLVQRKHRESKPPGADFFVHALQLLPDTNRLCREPLIAAEILCGIALYLQALDSRNAAHVTVRSSSCSVKLTTAESSADRPSNADSLS</sequence>
<dbReference type="GeneID" id="80908975"/>
<name>A0A9W8XN66_9PLEO</name>
<dbReference type="OrthoDB" id="3990906at2759"/>
<comment type="caution">
    <text evidence="1">The sequence shown here is derived from an EMBL/GenBank/DDBJ whole genome shotgun (WGS) entry which is preliminary data.</text>
</comment>
<organism evidence="1 2">
    <name type="scientific">Didymosphaeria variabile</name>
    <dbReference type="NCBI Taxonomy" id="1932322"/>
    <lineage>
        <taxon>Eukaryota</taxon>
        <taxon>Fungi</taxon>
        <taxon>Dikarya</taxon>
        <taxon>Ascomycota</taxon>
        <taxon>Pezizomycotina</taxon>
        <taxon>Dothideomycetes</taxon>
        <taxon>Pleosporomycetidae</taxon>
        <taxon>Pleosporales</taxon>
        <taxon>Massarineae</taxon>
        <taxon>Didymosphaeriaceae</taxon>
        <taxon>Didymosphaeria</taxon>
    </lineage>
</organism>
<proteinExistence type="predicted"/>
<keyword evidence="2" id="KW-1185">Reference proteome</keyword>
<dbReference type="EMBL" id="JAPEUX010000004">
    <property type="protein sequence ID" value="KAJ4353715.1"/>
    <property type="molecule type" value="Genomic_DNA"/>
</dbReference>
<accession>A0A9W8XN66</accession>
<evidence type="ECO:0000313" key="2">
    <source>
        <dbReference type="Proteomes" id="UP001140513"/>
    </source>
</evidence>
<evidence type="ECO:0008006" key="3">
    <source>
        <dbReference type="Google" id="ProtNLM"/>
    </source>
</evidence>
<dbReference type="AlphaFoldDB" id="A0A9W8XN66"/>
<dbReference type="Proteomes" id="UP001140513">
    <property type="component" value="Unassembled WGS sequence"/>
</dbReference>
<dbReference type="RefSeq" id="XP_056071489.1">
    <property type="nucleotide sequence ID" value="XM_056214222.1"/>
</dbReference>